<dbReference type="InterPro" id="IPR000182">
    <property type="entry name" value="GNAT_dom"/>
</dbReference>
<dbReference type="SUPFAM" id="SSF55729">
    <property type="entry name" value="Acyl-CoA N-acyltransferases (Nat)"/>
    <property type="match status" value="1"/>
</dbReference>
<dbReference type="OrthoDB" id="9804153at2"/>
<name>A0A6I4V2E4_9SPHN</name>
<dbReference type="InterPro" id="IPR051531">
    <property type="entry name" value="N-acetyltransferase"/>
</dbReference>
<dbReference type="RefSeq" id="WP_160730180.1">
    <property type="nucleotide sequence ID" value="NZ_WTYP01000001.1"/>
</dbReference>
<dbReference type="Gene3D" id="3.40.630.30">
    <property type="match status" value="1"/>
</dbReference>
<keyword evidence="2" id="KW-0808">Transferase</keyword>
<protein>
    <submittedName>
        <fullName evidence="2">GNAT family N-acetyltransferase</fullName>
    </submittedName>
</protein>
<evidence type="ECO:0000313" key="3">
    <source>
        <dbReference type="Proteomes" id="UP000471435"/>
    </source>
</evidence>
<evidence type="ECO:0000313" key="2">
    <source>
        <dbReference type="EMBL" id="MXP47010.1"/>
    </source>
</evidence>
<reference evidence="2 3" key="1">
    <citation type="submission" date="2019-12" db="EMBL/GenBank/DDBJ databases">
        <title>Genomic-based taxomic classification of the family Erythrobacteraceae.</title>
        <authorList>
            <person name="Xu L."/>
        </authorList>
    </citation>
    <scope>NUCLEOTIDE SEQUENCE [LARGE SCALE GENOMIC DNA]</scope>
    <source>
        <strain evidence="2 3">SW-109</strain>
    </source>
</reference>
<accession>A0A6I4V2E4</accession>
<dbReference type="AlphaFoldDB" id="A0A6I4V2E4"/>
<proteinExistence type="predicted"/>
<feature type="domain" description="N-acetyltransferase" evidence="1">
    <location>
        <begin position="8"/>
        <end position="169"/>
    </location>
</feature>
<gene>
    <name evidence="2" type="ORF">GRI43_06365</name>
</gene>
<dbReference type="PANTHER" id="PTHR43792">
    <property type="entry name" value="GNAT FAMILY, PUTATIVE (AFU_ORTHOLOGUE AFUA_3G00765)-RELATED-RELATED"/>
    <property type="match status" value="1"/>
</dbReference>
<comment type="caution">
    <text evidence="2">The sequence shown here is derived from an EMBL/GenBank/DDBJ whole genome shotgun (WGS) entry which is preliminary data.</text>
</comment>
<dbReference type="InterPro" id="IPR016181">
    <property type="entry name" value="Acyl_CoA_acyltransferase"/>
</dbReference>
<dbReference type="PROSITE" id="PS51186">
    <property type="entry name" value="GNAT"/>
    <property type="match status" value="1"/>
</dbReference>
<sequence length="182" mass="20181">MFHRTERLFLRPAWPEDWEEIYRGMADQQVVMNLATAPWPYTAEDARNFAARKQDGFLPSFVVTLPEAGLIGGAGIGIDDDTGNVQLGYWIAREWWGKGFATEAARSLLQIAGTLGHKRMTASHFIDNPASGKVLRKAGFTPTGRIRPAYSRARGRRDPVACFEAKLDGDDDIGPQDMKQAA</sequence>
<dbReference type="EMBL" id="WTYP01000001">
    <property type="protein sequence ID" value="MXP47010.1"/>
    <property type="molecule type" value="Genomic_DNA"/>
</dbReference>
<organism evidence="2 3">
    <name type="scientific">Pontixanthobacter luteolus</name>
    <dbReference type="NCBI Taxonomy" id="295089"/>
    <lineage>
        <taxon>Bacteria</taxon>
        <taxon>Pseudomonadati</taxon>
        <taxon>Pseudomonadota</taxon>
        <taxon>Alphaproteobacteria</taxon>
        <taxon>Sphingomonadales</taxon>
        <taxon>Erythrobacteraceae</taxon>
        <taxon>Pontixanthobacter</taxon>
    </lineage>
</organism>
<evidence type="ECO:0000259" key="1">
    <source>
        <dbReference type="PROSITE" id="PS51186"/>
    </source>
</evidence>
<dbReference type="GO" id="GO:0016747">
    <property type="term" value="F:acyltransferase activity, transferring groups other than amino-acyl groups"/>
    <property type="evidence" value="ECO:0007669"/>
    <property type="project" value="InterPro"/>
</dbReference>
<dbReference type="Pfam" id="PF13302">
    <property type="entry name" value="Acetyltransf_3"/>
    <property type="match status" value="1"/>
</dbReference>
<keyword evidence="3" id="KW-1185">Reference proteome</keyword>
<dbReference type="Proteomes" id="UP000471435">
    <property type="component" value="Unassembled WGS sequence"/>
</dbReference>